<dbReference type="InterPro" id="IPR015300">
    <property type="entry name" value="DNA-bd_pseudobarrel_sf"/>
</dbReference>
<gene>
    <name evidence="8" type="ORF">SLEP1_g45336</name>
</gene>
<dbReference type="CDD" id="cd10017">
    <property type="entry name" value="B3_DNA"/>
    <property type="match status" value="1"/>
</dbReference>
<keyword evidence="2" id="KW-0805">Transcription regulation</keyword>
<dbReference type="PROSITE" id="PS50863">
    <property type="entry name" value="B3"/>
    <property type="match status" value="1"/>
</dbReference>
<evidence type="ECO:0000259" key="7">
    <source>
        <dbReference type="PROSITE" id="PS50863"/>
    </source>
</evidence>
<proteinExistence type="predicted"/>
<protein>
    <recommendedName>
        <fullName evidence="7">TF-B3 domain-containing protein</fullName>
    </recommendedName>
</protein>
<dbReference type="GO" id="GO:0005634">
    <property type="term" value="C:nucleus"/>
    <property type="evidence" value="ECO:0007669"/>
    <property type="project" value="UniProtKB-SubCell"/>
</dbReference>
<comment type="subcellular location">
    <subcellularLocation>
        <location evidence="1">Nucleus</location>
    </subcellularLocation>
</comment>
<name>A0AAV5LKE2_9ROSI</name>
<keyword evidence="3" id="KW-0238">DNA-binding</keyword>
<dbReference type="AlphaFoldDB" id="A0AAV5LKE2"/>
<evidence type="ECO:0000256" key="6">
    <source>
        <dbReference type="SAM" id="MobiDB-lite"/>
    </source>
</evidence>
<feature type="region of interest" description="Disordered" evidence="6">
    <location>
        <begin position="133"/>
        <end position="161"/>
    </location>
</feature>
<dbReference type="Gene3D" id="2.40.330.10">
    <property type="entry name" value="DNA-binding pseudobarrel domain"/>
    <property type="match status" value="1"/>
</dbReference>
<dbReference type="GO" id="GO:0003677">
    <property type="term" value="F:DNA binding"/>
    <property type="evidence" value="ECO:0007669"/>
    <property type="project" value="UniProtKB-KW"/>
</dbReference>
<reference evidence="8 9" key="1">
    <citation type="journal article" date="2021" name="Commun. Biol.">
        <title>The genome of Shorea leprosula (Dipterocarpaceae) highlights the ecological relevance of drought in aseasonal tropical rainforests.</title>
        <authorList>
            <person name="Ng K.K.S."/>
            <person name="Kobayashi M.J."/>
            <person name="Fawcett J.A."/>
            <person name="Hatakeyama M."/>
            <person name="Paape T."/>
            <person name="Ng C.H."/>
            <person name="Ang C.C."/>
            <person name="Tnah L.H."/>
            <person name="Lee C.T."/>
            <person name="Nishiyama T."/>
            <person name="Sese J."/>
            <person name="O'Brien M.J."/>
            <person name="Copetti D."/>
            <person name="Mohd Noor M.I."/>
            <person name="Ong R.C."/>
            <person name="Putra M."/>
            <person name="Sireger I.Z."/>
            <person name="Indrioko S."/>
            <person name="Kosugi Y."/>
            <person name="Izuno A."/>
            <person name="Isagi Y."/>
            <person name="Lee S.L."/>
            <person name="Shimizu K.K."/>
        </authorList>
    </citation>
    <scope>NUCLEOTIDE SEQUENCE [LARGE SCALE GENOMIC DNA]</scope>
    <source>
        <strain evidence="8">214</strain>
    </source>
</reference>
<accession>A0AAV5LKE2</accession>
<dbReference type="SUPFAM" id="SSF101936">
    <property type="entry name" value="DNA-binding pseudobarrel domain"/>
    <property type="match status" value="1"/>
</dbReference>
<keyword evidence="4" id="KW-0804">Transcription</keyword>
<dbReference type="EMBL" id="BPVZ01000121">
    <property type="protein sequence ID" value="GKV37293.1"/>
    <property type="molecule type" value="Genomic_DNA"/>
</dbReference>
<sequence length="172" mass="19347">MPPSSSEEEMMKKRSIIFSKSLSSTCISKCLSISKKSTLQSLPSFGKGHAIELLVEDEDGVKWPFKCSIRKKGPHPKAVLRKGWLSFAKAKGLRVHDKVTLYKEIDGVKVFGVFFPFSRYTIEFQRAAADHRRDIEVDEDEQQKREKESTCLPSSSSSSSSISFTVIRNGII</sequence>
<evidence type="ECO:0000256" key="4">
    <source>
        <dbReference type="ARBA" id="ARBA00023163"/>
    </source>
</evidence>
<organism evidence="8 9">
    <name type="scientific">Rubroshorea leprosula</name>
    <dbReference type="NCBI Taxonomy" id="152421"/>
    <lineage>
        <taxon>Eukaryota</taxon>
        <taxon>Viridiplantae</taxon>
        <taxon>Streptophyta</taxon>
        <taxon>Embryophyta</taxon>
        <taxon>Tracheophyta</taxon>
        <taxon>Spermatophyta</taxon>
        <taxon>Magnoliopsida</taxon>
        <taxon>eudicotyledons</taxon>
        <taxon>Gunneridae</taxon>
        <taxon>Pentapetalae</taxon>
        <taxon>rosids</taxon>
        <taxon>malvids</taxon>
        <taxon>Malvales</taxon>
        <taxon>Dipterocarpaceae</taxon>
        <taxon>Rubroshorea</taxon>
    </lineage>
</organism>
<keyword evidence="9" id="KW-1185">Reference proteome</keyword>
<comment type="caution">
    <text evidence="8">The sequence shown here is derived from an EMBL/GenBank/DDBJ whole genome shotgun (WGS) entry which is preliminary data.</text>
</comment>
<feature type="domain" description="TF-B3" evidence="7">
    <location>
        <begin position="52"/>
        <end position="119"/>
    </location>
</feature>
<evidence type="ECO:0000313" key="9">
    <source>
        <dbReference type="Proteomes" id="UP001054252"/>
    </source>
</evidence>
<dbReference type="Pfam" id="PF02362">
    <property type="entry name" value="B3"/>
    <property type="match status" value="1"/>
</dbReference>
<evidence type="ECO:0000313" key="8">
    <source>
        <dbReference type="EMBL" id="GKV37293.1"/>
    </source>
</evidence>
<evidence type="ECO:0000256" key="1">
    <source>
        <dbReference type="ARBA" id="ARBA00004123"/>
    </source>
</evidence>
<evidence type="ECO:0000256" key="2">
    <source>
        <dbReference type="ARBA" id="ARBA00023015"/>
    </source>
</evidence>
<dbReference type="Proteomes" id="UP001054252">
    <property type="component" value="Unassembled WGS sequence"/>
</dbReference>
<evidence type="ECO:0000256" key="5">
    <source>
        <dbReference type="ARBA" id="ARBA00023242"/>
    </source>
</evidence>
<evidence type="ECO:0000256" key="3">
    <source>
        <dbReference type="ARBA" id="ARBA00023125"/>
    </source>
</evidence>
<dbReference type="SMART" id="SM01019">
    <property type="entry name" value="B3"/>
    <property type="match status" value="1"/>
</dbReference>
<dbReference type="InterPro" id="IPR003340">
    <property type="entry name" value="B3_DNA-bd"/>
</dbReference>
<keyword evidence="5" id="KW-0539">Nucleus</keyword>